<keyword evidence="7" id="KW-1185">Reference proteome</keyword>
<dbReference type="AlphaFoldDB" id="A0A7W6IHC4"/>
<evidence type="ECO:0000313" key="6">
    <source>
        <dbReference type="EMBL" id="MBB4041496.1"/>
    </source>
</evidence>
<dbReference type="PANTHER" id="PTHR43179:SF12">
    <property type="entry name" value="GALACTOFURANOSYLTRANSFERASE GLFT2"/>
    <property type="match status" value="1"/>
</dbReference>
<protein>
    <submittedName>
        <fullName evidence="6">Glycosyltransferase involved in cell wall biosynthesis</fullName>
    </submittedName>
</protein>
<dbReference type="GO" id="GO:0016757">
    <property type="term" value="F:glycosyltransferase activity"/>
    <property type="evidence" value="ECO:0007669"/>
    <property type="project" value="UniProtKB-KW"/>
</dbReference>
<proteinExistence type="inferred from homology"/>
<dbReference type="Gene3D" id="3.90.550.10">
    <property type="entry name" value="Spore Coat Polysaccharide Biosynthesis Protein SpsA, Chain A"/>
    <property type="match status" value="2"/>
</dbReference>
<name>A0A7W6IHC4_9HYPH</name>
<dbReference type="InterPro" id="IPR001173">
    <property type="entry name" value="Glyco_trans_2-like"/>
</dbReference>
<feature type="region of interest" description="Disordered" evidence="4">
    <location>
        <begin position="1"/>
        <end position="22"/>
    </location>
</feature>
<dbReference type="Proteomes" id="UP000519439">
    <property type="component" value="Unassembled WGS sequence"/>
</dbReference>
<keyword evidence="3 6" id="KW-0808">Transferase</keyword>
<evidence type="ECO:0000256" key="2">
    <source>
        <dbReference type="ARBA" id="ARBA00022676"/>
    </source>
</evidence>
<evidence type="ECO:0000256" key="1">
    <source>
        <dbReference type="ARBA" id="ARBA00006739"/>
    </source>
</evidence>
<comment type="similarity">
    <text evidence="1">Belongs to the glycosyltransferase 2 family.</text>
</comment>
<evidence type="ECO:0000256" key="4">
    <source>
        <dbReference type="SAM" id="MobiDB-lite"/>
    </source>
</evidence>
<accession>A0A7W6IHC4</accession>
<evidence type="ECO:0000259" key="5">
    <source>
        <dbReference type="Pfam" id="PF00535"/>
    </source>
</evidence>
<evidence type="ECO:0000313" key="7">
    <source>
        <dbReference type="Proteomes" id="UP000519439"/>
    </source>
</evidence>
<evidence type="ECO:0000256" key="3">
    <source>
        <dbReference type="ARBA" id="ARBA00022679"/>
    </source>
</evidence>
<feature type="domain" description="Glycosyltransferase 2-like" evidence="5">
    <location>
        <begin position="167"/>
        <end position="313"/>
    </location>
</feature>
<organism evidence="6 7">
    <name type="scientific">Microvirga flocculans</name>
    <dbReference type="NCBI Taxonomy" id="217168"/>
    <lineage>
        <taxon>Bacteria</taxon>
        <taxon>Pseudomonadati</taxon>
        <taxon>Pseudomonadota</taxon>
        <taxon>Alphaproteobacteria</taxon>
        <taxon>Hyphomicrobiales</taxon>
        <taxon>Methylobacteriaceae</taxon>
        <taxon>Microvirga</taxon>
    </lineage>
</organism>
<dbReference type="InterPro" id="IPR029044">
    <property type="entry name" value="Nucleotide-diphossugar_trans"/>
</dbReference>
<dbReference type="Pfam" id="PF00535">
    <property type="entry name" value="Glycos_transf_2"/>
    <property type="match status" value="2"/>
</dbReference>
<sequence>MPKPPQTSKPSREGDSQQSLREQPAKQLFDAAWYVARYPGSPSAPDEAYRDFLDTGMKKGHFPNPSFENFRRPSRARIPQEHLYRVTASPILCRVPPIQYLAPYQIKTRLHKLYNTFDEYLQRAMLAPDAIGPELWESDLRIVAYMDNSKKKLASDFATIPQETLISIIMPTRNRAAIIADAIVSVLMQSYENWELLVIDDASDDQSTETVVKQFDDARIKYFRLSAQAGRSEARNAGLQRSSGRVICYLDDDDQWDPDCLLILLNQMRSQGTRMAYAAHVMWEKFDPDARLGQAFRGVRFAPFNRSLLENTNYISLITLIHDRSLIEDVGCFDTSLKRHEDWDFVLRMTEVGRPIAIPCLLSHSFHAKAHEADGATGEDAGLKEAQAKLIGRSDWSLPFTTLDRAEHLAFSLPRKAWALRQKKLSTLPVEPVQIVIPNYESVPELKMCLQSIAEHTMTPYQILIIDNGSSQETYAQLETLPTLFENVRVFKEHDKSGFSFAVNRGLAEVMDRNEKILILNNDTLATPGWLDELRYVLFKHQDAGMAVPRQVLPANSRITKVHMPAATSDLECDINLSLHHSNIIDLDFDIDDGLIEVTYAPLFCSLVRPESIRASGGLDSGNAPHYRSDWILCDFIRRHLNQRIIYTPHSKVYHLQGIATETRKASDSSFLSQRSLKMLPQASD</sequence>
<gene>
    <name evidence="6" type="ORF">GGR34_003173</name>
</gene>
<dbReference type="EMBL" id="JACIDC010000011">
    <property type="protein sequence ID" value="MBB4041496.1"/>
    <property type="molecule type" value="Genomic_DNA"/>
</dbReference>
<keyword evidence="2" id="KW-0328">Glycosyltransferase</keyword>
<feature type="domain" description="Glycosyltransferase 2-like" evidence="5">
    <location>
        <begin position="435"/>
        <end position="547"/>
    </location>
</feature>
<dbReference type="PANTHER" id="PTHR43179">
    <property type="entry name" value="RHAMNOSYLTRANSFERASE WBBL"/>
    <property type="match status" value="1"/>
</dbReference>
<dbReference type="SUPFAM" id="SSF53448">
    <property type="entry name" value="Nucleotide-diphospho-sugar transferases"/>
    <property type="match status" value="2"/>
</dbReference>
<comment type="caution">
    <text evidence="6">The sequence shown here is derived from an EMBL/GenBank/DDBJ whole genome shotgun (WGS) entry which is preliminary data.</text>
</comment>
<reference evidence="6 7" key="1">
    <citation type="submission" date="2020-08" db="EMBL/GenBank/DDBJ databases">
        <title>Genomic Encyclopedia of Type Strains, Phase IV (KMG-IV): sequencing the most valuable type-strain genomes for metagenomic binning, comparative biology and taxonomic classification.</title>
        <authorList>
            <person name="Goeker M."/>
        </authorList>
    </citation>
    <scope>NUCLEOTIDE SEQUENCE [LARGE SCALE GENOMIC DNA]</scope>
    <source>
        <strain evidence="6 7">DSM 15743</strain>
    </source>
</reference>